<dbReference type="FunCoup" id="A0A7G1G2E0">
    <property type="interactions" value="108"/>
</dbReference>
<evidence type="ECO:0000313" key="5">
    <source>
        <dbReference type="Proteomes" id="UP000516361"/>
    </source>
</evidence>
<dbReference type="GO" id="GO:0008270">
    <property type="term" value="F:zinc ion binding"/>
    <property type="evidence" value="ECO:0007669"/>
    <property type="project" value="InterPro"/>
</dbReference>
<gene>
    <name evidence="4" type="ORF">OSSY52_06510</name>
</gene>
<keyword evidence="5" id="KW-1185">Reference proteome</keyword>
<sequence length="259" mass="30234">MINEVLITKPILSEKVWGNNELNNLFNYNSETPLGEIWLYSPYKKNESILSGLNSKEVYGKASEIFPNFKLLIKLIYTSKWLSVQLHPNDTMAKKLENEENGKTEAWFFLKDNGRLKISNENKKIIDSLKNNDWNLKEYEMNKNDIAFIPAGTIHTLGPNSMILEVQQSSNITYRLYDWGRKREIHIDKAIKVLENVESNYSISRKSNGFESKYFNFNIIENVEKEGFGVYVSLKDFTTLVLPENIKHKFTGQWFEVKK</sequence>
<keyword evidence="4" id="KW-0413">Isomerase</keyword>
<dbReference type="PANTHER" id="PTHR42742:SF3">
    <property type="entry name" value="FRUCTOKINASE"/>
    <property type="match status" value="1"/>
</dbReference>
<dbReference type="Gene3D" id="2.60.120.10">
    <property type="entry name" value="Jelly Rolls"/>
    <property type="match status" value="1"/>
</dbReference>
<dbReference type="SUPFAM" id="SSF51182">
    <property type="entry name" value="RmlC-like cupins"/>
    <property type="match status" value="1"/>
</dbReference>
<dbReference type="GO" id="GO:0004476">
    <property type="term" value="F:mannose-6-phosphate isomerase activity"/>
    <property type="evidence" value="ECO:0007669"/>
    <property type="project" value="InterPro"/>
</dbReference>
<dbReference type="InterPro" id="IPR014710">
    <property type="entry name" value="RmlC-like_jellyroll"/>
</dbReference>
<dbReference type="InterPro" id="IPR046457">
    <property type="entry name" value="PMI_typeI_cat"/>
</dbReference>
<dbReference type="CDD" id="cd07010">
    <property type="entry name" value="cupin_PMI_type_I_N_bac"/>
    <property type="match status" value="1"/>
</dbReference>
<name>A0A7G1G2E0_9BACT</name>
<dbReference type="InParanoid" id="A0A7G1G2E0"/>
<accession>A0A7G1G2E0</accession>
<dbReference type="RefSeq" id="WP_190615597.1">
    <property type="nucleotide sequence ID" value="NZ_AP018712.1"/>
</dbReference>
<dbReference type="EMBL" id="AP018712">
    <property type="protein sequence ID" value="BBE30510.1"/>
    <property type="molecule type" value="Genomic_DNA"/>
</dbReference>
<dbReference type="KEGG" id="ocy:OSSY52_06510"/>
<dbReference type="Proteomes" id="UP000516361">
    <property type="component" value="Chromosome"/>
</dbReference>
<keyword evidence="2" id="KW-0862">Zinc</keyword>
<dbReference type="InterPro" id="IPR051804">
    <property type="entry name" value="Carb_Metab_Reg_Kinase/Isom"/>
</dbReference>
<proteinExistence type="predicted"/>
<dbReference type="AlphaFoldDB" id="A0A7G1G2E0"/>
<dbReference type="InterPro" id="IPR011051">
    <property type="entry name" value="RmlC_Cupin_sf"/>
</dbReference>
<reference evidence="4 5" key="1">
    <citation type="submission" date="2018-06" db="EMBL/GenBank/DDBJ databases">
        <title>Genome sequencing of Oceanotoga sp. sy52.</title>
        <authorList>
            <person name="Mori K."/>
        </authorList>
    </citation>
    <scope>NUCLEOTIDE SEQUENCE [LARGE SCALE GENOMIC DNA]</scope>
    <source>
        <strain evidence="5">sy52</strain>
    </source>
</reference>
<keyword evidence="1" id="KW-0479">Metal-binding</keyword>
<organism evidence="4 5">
    <name type="scientific">Tepiditoga spiralis</name>
    <dbReference type="NCBI Taxonomy" id="2108365"/>
    <lineage>
        <taxon>Bacteria</taxon>
        <taxon>Thermotogati</taxon>
        <taxon>Thermotogota</taxon>
        <taxon>Thermotogae</taxon>
        <taxon>Petrotogales</taxon>
        <taxon>Petrotogaceae</taxon>
        <taxon>Tepiditoga</taxon>
    </lineage>
</organism>
<dbReference type="Pfam" id="PF20511">
    <property type="entry name" value="PMI_typeI_cat"/>
    <property type="match status" value="1"/>
</dbReference>
<dbReference type="PANTHER" id="PTHR42742">
    <property type="entry name" value="TRANSCRIPTIONAL REPRESSOR MPRA"/>
    <property type="match status" value="1"/>
</dbReference>
<evidence type="ECO:0000256" key="2">
    <source>
        <dbReference type="ARBA" id="ARBA00022833"/>
    </source>
</evidence>
<protein>
    <submittedName>
        <fullName evidence="4">Mannose-6-phosphate isomerase</fullName>
    </submittedName>
</protein>
<evidence type="ECO:0000256" key="1">
    <source>
        <dbReference type="ARBA" id="ARBA00022723"/>
    </source>
</evidence>
<evidence type="ECO:0000259" key="3">
    <source>
        <dbReference type="Pfam" id="PF20511"/>
    </source>
</evidence>
<evidence type="ECO:0000313" key="4">
    <source>
        <dbReference type="EMBL" id="BBE30510.1"/>
    </source>
</evidence>
<feature type="domain" description="Phosphomannose isomerase type I catalytic" evidence="3">
    <location>
        <begin position="12"/>
        <end position="100"/>
    </location>
</feature>